<comment type="cofactor">
    <cofactor evidence="1">
        <name>Mg(2+)</name>
        <dbReference type="ChEBI" id="CHEBI:18420"/>
    </cofactor>
</comment>
<dbReference type="InterPro" id="IPR000086">
    <property type="entry name" value="NUDIX_hydrolase_dom"/>
</dbReference>
<comment type="caution">
    <text evidence="4">The sequence shown here is derived from an EMBL/GenBank/DDBJ whole genome shotgun (WGS) entry which is preliminary data.</text>
</comment>
<keyword evidence="2" id="KW-0378">Hydrolase</keyword>
<dbReference type="EMBL" id="BIFQ01000001">
    <property type="protein sequence ID" value="GCE03068.1"/>
    <property type="molecule type" value="Genomic_DNA"/>
</dbReference>
<evidence type="ECO:0000313" key="5">
    <source>
        <dbReference type="Proteomes" id="UP000287224"/>
    </source>
</evidence>
<dbReference type="PANTHER" id="PTHR43046">
    <property type="entry name" value="GDP-MANNOSE MANNOSYL HYDROLASE"/>
    <property type="match status" value="1"/>
</dbReference>
<dbReference type="PANTHER" id="PTHR43046:SF14">
    <property type="entry name" value="MUTT_NUDIX FAMILY PROTEIN"/>
    <property type="match status" value="1"/>
</dbReference>
<proteinExistence type="predicted"/>
<dbReference type="Proteomes" id="UP000287224">
    <property type="component" value="Unassembled WGS sequence"/>
</dbReference>
<evidence type="ECO:0000256" key="1">
    <source>
        <dbReference type="ARBA" id="ARBA00001946"/>
    </source>
</evidence>
<dbReference type="CDD" id="cd02883">
    <property type="entry name" value="NUDIX_Hydrolase"/>
    <property type="match status" value="1"/>
</dbReference>
<evidence type="ECO:0000313" key="4">
    <source>
        <dbReference type="EMBL" id="GCE03068.1"/>
    </source>
</evidence>
<dbReference type="SUPFAM" id="SSF55811">
    <property type="entry name" value="Nudix"/>
    <property type="match status" value="1"/>
</dbReference>
<dbReference type="PROSITE" id="PS51462">
    <property type="entry name" value="NUDIX"/>
    <property type="match status" value="1"/>
</dbReference>
<keyword evidence="5" id="KW-1185">Reference proteome</keyword>
<gene>
    <name evidence="4" type="ORF">KDAU_03970</name>
</gene>
<dbReference type="Pfam" id="PF00293">
    <property type="entry name" value="NUDIX"/>
    <property type="match status" value="1"/>
</dbReference>
<reference evidence="5" key="1">
    <citation type="submission" date="2018-12" db="EMBL/GenBank/DDBJ databases">
        <title>Tengunoibacter tsumagoiensis gen. nov., sp. nov., Dictyobacter kobayashii sp. nov., D. alpinus sp. nov., and D. joshuensis sp. nov. and description of Dictyobacteraceae fam. nov. within the order Ktedonobacterales isolated from Tengu-no-mugimeshi.</title>
        <authorList>
            <person name="Wang C.M."/>
            <person name="Zheng Y."/>
            <person name="Sakai Y."/>
            <person name="Toyoda A."/>
            <person name="Minakuchi Y."/>
            <person name="Abe K."/>
            <person name="Yokota A."/>
            <person name="Yabe S."/>
        </authorList>
    </citation>
    <scope>NUCLEOTIDE SEQUENCE [LARGE SCALE GENOMIC DNA]</scope>
    <source>
        <strain evidence="5">S-27</strain>
    </source>
</reference>
<accession>A0A401Z8C8</accession>
<dbReference type="RefSeq" id="WP_126594387.1">
    <property type="nucleotide sequence ID" value="NZ_BIFQ01000001.1"/>
</dbReference>
<dbReference type="PROSITE" id="PS00893">
    <property type="entry name" value="NUDIX_BOX"/>
    <property type="match status" value="1"/>
</dbReference>
<feature type="domain" description="Nudix hydrolase" evidence="3">
    <location>
        <begin position="24"/>
        <end position="148"/>
    </location>
</feature>
<dbReference type="GO" id="GO:0016787">
    <property type="term" value="F:hydrolase activity"/>
    <property type="evidence" value="ECO:0007669"/>
    <property type="project" value="UniProtKB-KW"/>
</dbReference>
<dbReference type="InterPro" id="IPR015797">
    <property type="entry name" value="NUDIX_hydrolase-like_dom_sf"/>
</dbReference>
<sequence>MFYYITKSLAGICFNILNMLLLGNLPPFGGVCVIVERDKHFLLVEQPDGTLAFPGGFMKWKESPEQALIREGKEETGLDLRLHNLIGVQPGTCRTLHQMSTLTLIYDGEVAGGSLRPSSEGRPFWLPAAELPKRLDPYFQTMLEQYLRHHALHSTTSTEPKNKKANLL</sequence>
<evidence type="ECO:0000259" key="3">
    <source>
        <dbReference type="PROSITE" id="PS51462"/>
    </source>
</evidence>
<evidence type="ECO:0000256" key="2">
    <source>
        <dbReference type="ARBA" id="ARBA00022801"/>
    </source>
</evidence>
<dbReference type="Gene3D" id="3.90.79.10">
    <property type="entry name" value="Nucleoside Triphosphate Pyrophosphohydrolase"/>
    <property type="match status" value="1"/>
</dbReference>
<dbReference type="AlphaFoldDB" id="A0A401Z8C8"/>
<dbReference type="InterPro" id="IPR020084">
    <property type="entry name" value="NUDIX_hydrolase_CS"/>
</dbReference>
<organism evidence="4 5">
    <name type="scientific">Dictyobacter aurantiacus</name>
    <dbReference type="NCBI Taxonomy" id="1936993"/>
    <lineage>
        <taxon>Bacteria</taxon>
        <taxon>Bacillati</taxon>
        <taxon>Chloroflexota</taxon>
        <taxon>Ktedonobacteria</taxon>
        <taxon>Ktedonobacterales</taxon>
        <taxon>Dictyobacteraceae</taxon>
        <taxon>Dictyobacter</taxon>
    </lineage>
</organism>
<name>A0A401Z8C8_9CHLR</name>
<protein>
    <recommendedName>
        <fullName evidence="3">Nudix hydrolase domain-containing protein</fullName>
    </recommendedName>
</protein>
<dbReference type="OrthoDB" id="159397at2"/>